<reference evidence="1" key="1">
    <citation type="journal article" date="2020" name="Nat. Commun.">
        <title>Large-scale genome sequencing of mycorrhizal fungi provides insights into the early evolution of symbiotic traits.</title>
        <authorList>
            <person name="Miyauchi S."/>
            <person name="Kiss E."/>
            <person name="Kuo A."/>
            <person name="Drula E."/>
            <person name="Kohler A."/>
            <person name="Sanchez-Garcia M."/>
            <person name="Morin E."/>
            <person name="Andreopoulos B."/>
            <person name="Barry K.W."/>
            <person name="Bonito G."/>
            <person name="Buee M."/>
            <person name="Carver A."/>
            <person name="Chen C."/>
            <person name="Cichocki N."/>
            <person name="Clum A."/>
            <person name="Culley D."/>
            <person name="Crous P.W."/>
            <person name="Fauchery L."/>
            <person name="Girlanda M."/>
            <person name="Hayes R.D."/>
            <person name="Keri Z."/>
            <person name="LaButti K."/>
            <person name="Lipzen A."/>
            <person name="Lombard V."/>
            <person name="Magnuson J."/>
            <person name="Maillard F."/>
            <person name="Murat C."/>
            <person name="Nolan M."/>
            <person name="Ohm R.A."/>
            <person name="Pangilinan J."/>
            <person name="Pereira M.F."/>
            <person name="Perotto S."/>
            <person name="Peter M."/>
            <person name="Pfister S."/>
            <person name="Riley R."/>
            <person name="Sitrit Y."/>
            <person name="Stielow J.B."/>
            <person name="Szollosi G."/>
            <person name="Zifcakova L."/>
            <person name="Stursova M."/>
            <person name="Spatafora J.W."/>
            <person name="Tedersoo L."/>
            <person name="Vaario L.M."/>
            <person name="Yamada A."/>
            <person name="Yan M."/>
            <person name="Wang P."/>
            <person name="Xu J."/>
            <person name="Bruns T."/>
            <person name="Baldrian P."/>
            <person name="Vilgalys R."/>
            <person name="Dunand C."/>
            <person name="Henrissat B."/>
            <person name="Grigoriev I.V."/>
            <person name="Hibbett D."/>
            <person name="Nagy L.G."/>
            <person name="Martin F.M."/>
        </authorList>
    </citation>
    <scope>NUCLEOTIDE SEQUENCE</scope>
    <source>
        <strain evidence="1">UP504</strain>
    </source>
</reference>
<evidence type="ECO:0000313" key="2">
    <source>
        <dbReference type="Proteomes" id="UP000886523"/>
    </source>
</evidence>
<protein>
    <submittedName>
        <fullName evidence="1">Uncharacterized protein</fullName>
    </submittedName>
</protein>
<dbReference type="Pfam" id="PF18758">
    <property type="entry name" value="KDZ"/>
    <property type="match status" value="1"/>
</dbReference>
<dbReference type="InterPro" id="IPR040521">
    <property type="entry name" value="KDZ"/>
</dbReference>
<comment type="caution">
    <text evidence="1">The sequence shown here is derived from an EMBL/GenBank/DDBJ whole genome shotgun (WGS) entry which is preliminary data.</text>
</comment>
<proteinExistence type="predicted"/>
<dbReference type="OrthoDB" id="3257768at2759"/>
<name>A0A9P6DSE4_9AGAM</name>
<organism evidence="1 2">
    <name type="scientific">Hydnum rufescens UP504</name>
    <dbReference type="NCBI Taxonomy" id="1448309"/>
    <lineage>
        <taxon>Eukaryota</taxon>
        <taxon>Fungi</taxon>
        <taxon>Dikarya</taxon>
        <taxon>Basidiomycota</taxon>
        <taxon>Agaricomycotina</taxon>
        <taxon>Agaricomycetes</taxon>
        <taxon>Cantharellales</taxon>
        <taxon>Hydnaceae</taxon>
        <taxon>Hydnum</taxon>
    </lineage>
</organism>
<accession>A0A9P6DSE4</accession>
<sequence>MDVCDISTLQACELSYLYQISTCSGLAALDLTSTRKLVGLRVTGVGAAVCACQGCICLLGLGDLQKGEQYCNMDYIIFSSLQSCKLHEILLSYNIFCQWPKKQEACHDLLPVALWLDPQITLLGVVPKFHLPAHKDICHMKY</sequence>
<keyword evidence="2" id="KW-1185">Reference proteome</keyword>
<evidence type="ECO:0000313" key="1">
    <source>
        <dbReference type="EMBL" id="KAF9509454.1"/>
    </source>
</evidence>
<gene>
    <name evidence="1" type="ORF">BS47DRAFT_1301444</name>
</gene>
<dbReference type="AlphaFoldDB" id="A0A9P6DSE4"/>
<dbReference type="Proteomes" id="UP000886523">
    <property type="component" value="Unassembled WGS sequence"/>
</dbReference>
<dbReference type="EMBL" id="MU129035">
    <property type="protein sequence ID" value="KAF9509454.1"/>
    <property type="molecule type" value="Genomic_DNA"/>
</dbReference>